<dbReference type="Proteomes" id="UP000231092">
    <property type="component" value="Unassembled WGS sequence"/>
</dbReference>
<accession>A0A2M8Z6F8</accession>
<reference evidence="3 4" key="1">
    <citation type="submission" date="2017-11" db="EMBL/GenBank/DDBJ databases">
        <title>Understudied soil microbes with underappreciated capabilities: Untangling the Clostridium saccharolyticum group.</title>
        <authorList>
            <person name="Leschine S."/>
        </authorList>
    </citation>
    <scope>NUCLEOTIDE SEQUENCE [LARGE SCALE GENOMIC DNA]</scope>
    <source>
        <strain evidence="3 4">18A</strain>
    </source>
</reference>
<name>A0A2M8Z6F8_9FIRM</name>
<feature type="signal peptide" evidence="1">
    <location>
        <begin position="1"/>
        <end position="27"/>
    </location>
</feature>
<dbReference type="Gene3D" id="3.10.620.30">
    <property type="match status" value="1"/>
</dbReference>
<comment type="caution">
    <text evidence="3">The sequence shown here is derived from an EMBL/GenBank/DDBJ whole genome shotgun (WGS) entry which is preliminary data.</text>
</comment>
<dbReference type="Pfam" id="PF01841">
    <property type="entry name" value="Transglut_core"/>
    <property type="match status" value="1"/>
</dbReference>
<proteinExistence type="predicted"/>
<feature type="domain" description="Transglutaminase-like" evidence="2">
    <location>
        <begin position="235"/>
        <end position="290"/>
    </location>
</feature>
<protein>
    <submittedName>
        <fullName evidence="3">Transglutaminase superfamily protein</fullName>
    </submittedName>
</protein>
<dbReference type="AlphaFoldDB" id="A0A2M8Z6F8"/>
<dbReference type="PANTHER" id="PTHR33490">
    <property type="entry name" value="BLR5614 PROTEIN-RELATED"/>
    <property type="match status" value="1"/>
</dbReference>
<evidence type="ECO:0000313" key="3">
    <source>
        <dbReference type="EMBL" id="PJJ29022.1"/>
    </source>
</evidence>
<gene>
    <name evidence="3" type="ORF">H171_2549</name>
</gene>
<dbReference type="SUPFAM" id="SSF54001">
    <property type="entry name" value="Cysteine proteinases"/>
    <property type="match status" value="1"/>
</dbReference>
<dbReference type="EMBL" id="PGET01000001">
    <property type="protein sequence ID" value="PJJ29022.1"/>
    <property type="molecule type" value="Genomic_DNA"/>
</dbReference>
<sequence length="330" mass="35759">MIIKKNGTAMAAACAAILFTFSGFISAGNIAAADSSTEESIEWKTVVNIGDEAVPLYSKPSGSKVKIPQAPGTVTYGNGTVLVDASNASHGYVMVQYSGNSSKIKVQVLKSGGETYSYDLNARSAYEVFPLTEGNGKYTLRILEQVQGNQYAIKSSSDINVTLNDQFEPFLYPNQYVNFSTGSAVVKKGEELAAPAPDAIGVVTNVYNFVVKNFTYDTALASSVQSGYLPDVDQVLSQKKGICFDYAAVMTAMLRSQNIPTKLVVGYTGSLYHAWVNVYIEGQGWVDNIIYFDGYDWKLMDPTFASSGGSDPSIQQYITNSSNYKAKYTY</sequence>
<organism evidence="3 4">
    <name type="scientific">[Clostridium] celerecrescens 18A</name>
    <dbReference type="NCBI Taxonomy" id="1286362"/>
    <lineage>
        <taxon>Bacteria</taxon>
        <taxon>Bacillati</taxon>
        <taxon>Bacillota</taxon>
        <taxon>Clostridia</taxon>
        <taxon>Lachnospirales</taxon>
        <taxon>Lachnospiraceae</taxon>
        <taxon>Lacrimispora</taxon>
    </lineage>
</organism>
<evidence type="ECO:0000313" key="4">
    <source>
        <dbReference type="Proteomes" id="UP000231092"/>
    </source>
</evidence>
<dbReference type="InterPro" id="IPR002931">
    <property type="entry name" value="Transglutaminase-like"/>
</dbReference>
<evidence type="ECO:0000259" key="2">
    <source>
        <dbReference type="SMART" id="SM00460"/>
    </source>
</evidence>
<dbReference type="InterPro" id="IPR038765">
    <property type="entry name" value="Papain-like_cys_pep_sf"/>
</dbReference>
<dbReference type="PANTHER" id="PTHR33490:SF6">
    <property type="entry name" value="SLL1049 PROTEIN"/>
    <property type="match status" value="1"/>
</dbReference>
<feature type="chain" id="PRO_5039472595" evidence="1">
    <location>
        <begin position="28"/>
        <end position="330"/>
    </location>
</feature>
<keyword evidence="1" id="KW-0732">Signal</keyword>
<evidence type="ECO:0000256" key="1">
    <source>
        <dbReference type="SAM" id="SignalP"/>
    </source>
</evidence>
<dbReference type="SMART" id="SM00460">
    <property type="entry name" value="TGc"/>
    <property type="match status" value="1"/>
</dbReference>